<protein>
    <recommendedName>
        <fullName evidence="2">Transposase</fullName>
    </recommendedName>
</protein>
<dbReference type="Proteomes" id="UP000028483">
    <property type="component" value="Unassembled WGS sequence"/>
</dbReference>
<evidence type="ECO:0000313" key="1">
    <source>
        <dbReference type="EMBL" id="CDH04807.1"/>
    </source>
</evidence>
<dbReference type="AlphaFoldDB" id="A0A077NRS5"/>
<sequence>MGYHRRSVAETTMFRIKTLLSGNLSLRDYDGQVGEVMAIAKALNRITLLGMPDSTRIS</sequence>
<gene>
    <name evidence="1" type="ORF">XBO1_1390012</name>
</gene>
<evidence type="ECO:0008006" key="2">
    <source>
        <dbReference type="Google" id="ProtNLM"/>
    </source>
</evidence>
<name>A0A077NRS5_XENBV</name>
<accession>A0A077NRS5</accession>
<comment type="caution">
    <text evidence="1">The sequence shown here is derived from an EMBL/GenBank/DDBJ whole genome shotgun (WGS) entry which is preliminary data.</text>
</comment>
<dbReference type="EMBL" id="CBSX010000045">
    <property type="protein sequence ID" value="CDH04807.1"/>
    <property type="molecule type" value="Genomic_DNA"/>
</dbReference>
<reference evidence="1" key="1">
    <citation type="submission" date="2013-07" db="EMBL/GenBank/DDBJ databases">
        <title>Sub-species coevolution in mutualistic symbiosis.</title>
        <authorList>
            <person name="Murfin K."/>
            <person name="Klassen J."/>
            <person name="Lee M."/>
            <person name="Forst S."/>
            <person name="Stock P."/>
            <person name="Goodrich-Blair H."/>
        </authorList>
    </citation>
    <scope>NUCLEOTIDE SEQUENCE [LARGE SCALE GENOMIC DNA]</scope>
    <source>
        <strain evidence="1">Oregonense</strain>
    </source>
</reference>
<organism evidence="1">
    <name type="scientific">Xenorhabdus bovienii str. oregonense</name>
    <dbReference type="NCBI Taxonomy" id="1398202"/>
    <lineage>
        <taxon>Bacteria</taxon>
        <taxon>Pseudomonadati</taxon>
        <taxon>Pseudomonadota</taxon>
        <taxon>Gammaproteobacteria</taxon>
        <taxon>Enterobacterales</taxon>
        <taxon>Morganellaceae</taxon>
        <taxon>Xenorhabdus</taxon>
    </lineage>
</organism>
<dbReference type="HOGENOM" id="CLU_062982_9_0_6"/>
<proteinExistence type="predicted"/>